<dbReference type="OrthoDB" id="4770059at2759"/>
<feature type="region of interest" description="Disordered" evidence="1">
    <location>
        <begin position="169"/>
        <end position="201"/>
    </location>
</feature>
<sequence>MQGNHDLRIQPTSFTLSLLSIIRRAFGQTNRLLPFVMGSNTHGLLFASDLSQWVFSCQYFKEDGWEFDGDYGGVLSYVSFPSSSTWYGWNEAKSIHSAMNFTYVSRSSSEFLSTLVCESSYDSRNPRLVTVTSSFLTDEPFTTTTVLSTGAMNAYGIFVKYKSGGLGGSKTEASSGNSNSGGSSSSTDAPTSSNTAVSPDGKGRLSTGASIGIGISIGVVFFALVIGTVFFVLRRRKNAKMLPVSSQHLESSQDGRQNLAGLAGKRHYSNQLDELQPQVK</sequence>
<feature type="compositionally biased region" description="Low complexity" evidence="1">
    <location>
        <begin position="173"/>
        <end position="196"/>
    </location>
</feature>
<gene>
    <name evidence="3" type="ORF">P280DRAFT_139028</name>
</gene>
<protein>
    <submittedName>
        <fullName evidence="3">Uncharacterized protein</fullName>
    </submittedName>
</protein>
<evidence type="ECO:0000256" key="1">
    <source>
        <dbReference type="SAM" id="MobiDB-lite"/>
    </source>
</evidence>
<evidence type="ECO:0000313" key="4">
    <source>
        <dbReference type="Proteomes" id="UP000799753"/>
    </source>
</evidence>
<keyword evidence="2" id="KW-1133">Transmembrane helix</keyword>
<dbReference type="AlphaFoldDB" id="A0A6A6RSV1"/>
<evidence type="ECO:0000256" key="2">
    <source>
        <dbReference type="SAM" id="Phobius"/>
    </source>
</evidence>
<reference evidence="3" key="1">
    <citation type="journal article" date="2020" name="Stud. Mycol.">
        <title>101 Dothideomycetes genomes: a test case for predicting lifestyles and emergence of pathogens.</title>
        <authorList>
            <person name="Haridas S."/>
            <person name="Albert R."/>
            <person name="Binder M."/>
            <person name="Bloem J."/>
            <person name="Labutti K."/>
            <person name="Salamov A."/>
            <person name="Andreopoulos B."/>
            <person name="Baker S."/>
            <person name="Barry K."/>
            <person name="Bills G."/>
            <person name="Bluhm B."/>
            <person name="Cannon C."/>
            <person name="Castanera R."/>
            <person name="Culley D."/>
            <person name="Daum C."/>
            <person name="Ezra D."/>
            <person name="Gonzalez J."/>
            <person name="Henrissat B."/>
            <person name="Kuo A."/>
            <person name="Liang C."/>
            <person name="Lipzen A."/>
            <person name="Lutzoni F."/>
            <person name="Magnuson J."/>
            <person name="Mondo S."/>
            <person name="Nolan M."/>
            <person name="Ohm R."/>
            <person name="Pangilinan J."/>
            <person name="Park H.-J."/>
            <person name="Ramirez L."/>
            <person name="Alfaro M."/>
            <person name="Sun H."/>
            <person name="Tritt A."/>
            <person name="Yoshinaga Y."/>
            <person name="Zwiers L.-H."/>
            <person name="Turgeon B."/>
            <person name="Goodwin S."/>
            <person name="Spatafora J."/>
            <person name="Crous P."/>
            <person name="Grigoriev I."/>
        </authorList>
    </citation>
    <scope>NUCLEOTIDE SEQUENCE</scope>
    <source>
        <strain evidence="3">CBS 473.64</strain>
    </source>
</reference>
<name>A0A6A6RSV1_9PLEO</name>
<accession>A0A6A6RSV1</accession>
<dbReference type="Proteomes" id="UP000799753">
    <property type="component" value="Unassembled WGS sequence"/>
</dbReference>
<dbReference type="CDD" id="cd12087">
    <property type="entry name" value="TM_EGFR-like"/>
    <property type="match status" value="1"/>
</dbReference>
<evidence type="ECO:0000313" key="3">
    <source>
        <dbReference type="EMBL" id="KAF2637104.1"/>
    </source>
</evidence>
<keyword evidence="2" id="KW-0472">Membrane</keyword>
<feature type="transmembrane region" description="Helical" evidence="2">
    <location>
        <begin position="211"/>
        <end position="233"/>
    </location>
</feature>
<proteinExistence type="predicted"/>
<dbReference type="EMBL" id="MU006795">
    <property type="protein sequence ID" value="KAF2637104.1"/>
    <property type="molecule type" value="Genomic_DNA"/>
</dbReference>
<organism evidence="3 4">
    <name type="scientific">Massarina eburnea CBS 473.64</name>
    <dbReference type="NCBI Taxonomy" id="1395130"/>
    <lineage>
        <taxon>Eukaryota</taxon>
        <taxon>Fungi</taxon>
        <taxon>Dikarya</taxon>
        <taxon>Ascomycota</taxon>
        <taxon>Pezizomycotina</taxon>
        <taxon>Dothideomycetes</taxon>
        <taxon>Pleosporomycetidae</taxon>
        <taxon>Pleosporales</taxon>
        <taxon>Massarineae</taxon>
        <taxon>Massarinaceae</taxon>
        <taxon>Massarina</taxon>
    </lineage>
</organism>
<keyword evidence="4" id="KW-1185">Reference proteome</keyword>
<keyword evidence="2" id="KW-0812">Transmembrane</keyword>